<protein>
    <submittedName>
        <fullName evidence="1">Uncharacterized protein</fullName>
    </submittedName>
</protein>
<accession>A0ABR7KWV7</accession>
<dbReference type="Proteomes" id="UP000652755">
    <property type="component" value="Unassembled WGS sequence"/>
</dbReference>
<reference evidence="1 2" key="1">
    <citation type="submission" date="2020-08" db="EMBL/GenBank/DDBJ databases">
        <authorList>
            <person name="Sun Q."/>
            <person name="Inoue M."/>
        </authorList>
    </citation>
    <scope>NUCLEOTIDE SEQUENCE [LARGE SCALE GENOMIC DNA]</scope>
    <source>
        <strain evidence="1 2">CCM 8938</strain>
    </source>
</reference>
<comment type="caution">
    <text evidence="1">The sequence shown here is derived from an EMBL/GenBank/DDBJ whole genome shotgun (WGS) entry which is preliminary data.</text>
</comment>
<evidence type="ECO:0000313" key="2">
    <source>
        <dbReference type="Proteomes" id="UP000652755"/>
    </source>
</evidence>
<keyword evidence="2" id="KW-1185">Reference proteome</keyword>
<evidence type="ECO:0000313" key="1">
    <source>
        <dbReference type="EMBL" id="MBC6112237.1"/>
    </source>
</evidence>
<organism evidence="1 2">
    <name type="scientific">Pedobacter fastidiosus</name>
    <dbReference type="NCBI Taxonomy" id="2765361"/>
    <lineage>
        <taxon>Bacteria</taxon>
        <taxon>Pseudomonadati</taxon>
        <taxon>Bacteroidota</taxon>
        <taxon>Sphingobacteriia</taxon>
        <taxon>Sphingobacteriales</taxon>
        <taxon>Sphingobacteriaceae</taxon>
        <taxon>Pedobacter</taxon>
    </lineage>
</organism>
<sequence length="48" mass="5366">MSEPKQSPLFGAKARYENKFHGYTKEKGNVLVDYLVAELAKLPLALSI</sequence>
<dbReference type="RefSeq" id="WP_187072665.1">
    <property type="nucleotide sequence ID" value="NZ_JACRYL010000018.1"/>
</dbReference>
<gene>
    <name evidence="1" type="ORF">H7U22_17580</name>
</gene>
<dbReference type="EMBL" id="JACRYL010000018">
    <property type="protein sequence ID" value="MBC6112237.1"/>
    <property type="molecule type" value="Genomic_DNA"/>
</dbReference>
<name>A0ABR7KWV7_9SPHI</name>
<proteinExistence type="predicted"/>